<keyword evidence="3" id="KW-1185">Reference proteome</keyword>
<dbReference type="Proteomes" id="UP001304671">
    <property type="component" value="Unassembled WGS sequence"/>
</dbReference>
<proteinExistence type="predicted"/>
<keyword evidence="1" id="KW-1133">Transmembrane helix</keyword>
<feature type="transmembrane region" description="Helical" evidence="1">
    <location>
        <begin position="90"/>
        <end position="116"/>
    </location>
</feature>
<comment type="caution">
    <text evidence="2">The sequence shown here is derived from an EMBL/GenBank/DDBJ whole genome shotgun (WGS) entry which is preliminary data.</text>
</comment>
<protein>
    <submittedName>
        <fullName evidence="2">Uncharacterized protein</fullName>
    </submittedName>
</protein>
<feature type="transmembrane region" description="Helical" evidence="1">
    <location>
        <begin position="128"/>
        <end position="148"/>
    </location>
</feature>
<sequence length="162" mass="18482">MINIFAVTECVLISLMYRKVFIGKVLKAFSLIAISIFVLIAIAIFTEILSIQKFNSTVNTISCILIIIGVFIYFYQLLQTLESIKLSTLPLFWISVACLLYFSGTLFLFLYGETILFQKDAILFKQLWIIYDILLVVFRVLLAVGLWFSKPSLQLSNSKKVA</sequence>
<evidence type="ECO:0000256" key="1">
    <source>
        <dbReference type="SAM" id="Phobius"/>
    </source>
</evidence>
<keyword evidence="1" id="KW-0812">Transmembrane</keyword>
<dbReference type="EMBL" id="JAYFUL010000037">
    <property type="protein sequence ID" value="MEA5259769.1"/>
    <property type="molecule type" value="Genomic_DNA"/>
</dbReference>
<name>A0ABU5QSI0_9BACT</name>
<feature type="transmembrane region" description="Helical" evidence="1">
    <location>
        <begin position="58"/>
        <end position="78"/>
    </location>
</feature>
<accession>A0ABU5QSI0</accession>
<organism evidence="2 3">
    <name type="scientific">Arcicella aquatica</name>
    <dbReference type="NCBI Taxonomy" id="217141"/>
    <lineage>
        <taxon>Bacteria</taxon>
        <taxon>Pseudomonadati</taxon>
        <taxon>Bacteroidota</taxon>
        <taxon>Cytophagia</taxon>
        <taxon>Cytophagales</taxon>
        <taxon>Flectobacillaceae</taxon>
        <taxon>Arcicella</taxon>
    </lineage>
</organism>
<evidence type="ECO:0000313" key="3">
    <source>
        <dbReference type="Proteomes" id="UP001304671"/>
    </source>
</evidence>
<dbReference type="RefSeq" id="WP_323251675.1">
    <property type="nucleotide sequence ID" value="NZ_JAYFUL010000037.1"/>
</dbReference>
<keyword evidence="1" id="KW-0472">Membrane</keyword>
<feature type="transmembrane region" description="Helical" evidence="1">
    <location>
        <begin position="25"/>
        <end position="46"/>
    </location>
</feature>
<evidence type="ECO:0000313" key="2">
    <source>
        <dbReference type="EMBL" id="MEA5259769.1"/>
    </source>
</evidence>
<reference evidence="2 3" key="1">
    <citation type="submission" date="2023-12" db="EMBL/GenBank/DDBJ databases">
        <title>Novel species of the genus Arcicella isolated from rivers.</title>
        <authorList>
            <person name="Lu H."/>
        </authorList>
    </citation>
    <scope>NUCLEOTIDE SEQUENCE [LARGE SCALE GENOMIC DNA]</scope>
    <source>
        <strain evidence="2 3">LMG 21963</strain>
    </source>
</reference>
<gene>
    <name evidence="2" type="ORF">VB264_18375</name>
</gene>